<feature type="non-terminal residue" evidence="1">
    <location>
        <position position="130"/>
    </location>
</feature>
<name>A0ABN9S9J5_9DINO</name>
<dbReference type="EMBL" id="CAUYUJ010010111">
    <property type="protein sequence ID" value="CAK0828569.1"/>
    <property type="molecule type" value="Genomic_DNA"/>
</dbReference>
<gene>
    <name evidence="1" type="ORF">PCOR1329_LOCUS27760</name>
</gene>
<reference evidence="1" key="1">
    <citation type="submission" date="2023-10" db="EMBL/GenBank/DDBJ databases">
        <authorList>
            <person name="Chen Y."/>
            <person name="Shah S."/>
            <person name="Dougan E. K."/>
            <person name="Thang M."/>
            <person name="Chan C."/>
        </authorList>
    </citation>
    <scope>NUCLEOTIDE SEQUENCE [LARGE SCALE GENOMIC DNA]</scope>
</reference>
<accession>A0ABN9S9J5</accession>
<evidence type="ECO:0000313" key="1">
    <source>
        <dbReference type="EMBL" id="CAK0828569.1"/>
    </source>
</evidence>
<comment type="caution">
    <text evidence="1">The sequence shown here is derived from an EMBL/GenBank/DDBJ whole genome shotgun (WGS) entry which is preliminary data.</text>
</comment>
<evidence type="ECO:0000313" key="2">
    <source>
        <dbReference type="Proteomes" id="UP001189429"/>
    </source>
</evidence>
<dbReference type="Proteomes" id="UP001189429">
    <property type="component" value="Unassembled WGS sequence"/>
</dbReference>
<keyword evidence="2" id="KW-1185">Reference proteome</keyword>
<sequence>DDLGCTPALAVVTEALLREGGGAVCTAVEHFLRGGPGVRAALLPEEAVAVLRASGLAVAAHPKLRFPKEYDLFRLVDLPRRLGGPVPPQGPQHRWGLCCRGGRQRRCVAAGWAEQLRPGGRALLRRPLPR</sequence>
<organism evidence="1 2">
    <name type="scientific">Prorocentrum cordatum</name>
    <dbReference type="NCBI Taxonomy" id="2364126"/>
    <lineage>
        <taxon>Eukaryota</taxon>
        <taxon>Sar</taxon>
        <taxon>Alveolata</taxon>
        <taxon>Dinophyceae</taxon>
        <taxon>Prorocentrales</taxon>
        <taxon>Prorocentraceae</taxon>
        <taxon>Prorocentrum</taxon>
    </lineage>
</organism>
<proteinExistence type="predicted"/>
<feature type="non-terminal residue" evidence="1">
    <location>
        <position position="1"/>
    </location>
</feature>
<protein>
    <submittedName>
        <fullName evidence="1">Uncharacterized protein</fullName>
    </submittedName>
</protein>